<dbReference type="InterPro" id="IPR051310">
    <property type="entry name" value="MCP_chemotaxis"/>
</dbReference>
<evidence type="ECO:0000256" key="1">
    <source>
        <dbReference type="ARBA" id="ARBA00022500"/>
    </source>
</evidence>
<evidence type="ECO:0000313" key="6">
    <source>
        <dbReference type="EMBL" id="CEJ07665.1"/>
    </source>
</evidence>
<keyword evidence="1" id="KW-0145">Chemotaxis</keyword>
<evidence type="ECO:0000313" key="5">
    <source>
        <dbReference type="EMBL" id="CAA7600091.1"/>
    </source>
</evidence>
<accession>A0A8S0WW78</accession>
<evidence type="ECO:0000313" key="7">
    <source>
        <dbReference type="Proteomes" id="UP001071230"/>
    </source>
</evidence>
<keyword evidence="7" id="KW-1185">Reference proteome</keyword>
<dbReference type="GO" id="GO:0004888">
    <property type="term" value="F:transmembrane signaling receptor activity"/>
    <property type="evidence" value="ECO:0007669"/>
    <property type="project" value="TreeGrafter"/>
</dbReference>
<dbReference type="GO" id="GO:0007165">
    <property type="term" value="P:signal transduction"/>
    <property type="evidence" value="ECO:0007669"/>
    <property type="project" value="InterPro"/>
</dbReference>
<dbReference type="PROSITE" id="PS50885">
    <property type="entry name" value="HAMP"/>
    <property type="match status" value="1"/>
</dbReference>
<dbReference type="PANTHER" id="PTHR43531:SF11">
    <property type="entry name" value="METHYL-ACCEPTING CHEMOTAXIS PROTEIN 3"/>
    <property type="match status" value="1"/>
</dbReference>
<sequence>MRFLNNVTWKVKLTTGFAVLVVLVAFMGYLGIMEMGEIDARGGKIYSDSLVPVIELNHIKADLRESTVDIQQLYIEQDKIQHTNSSQQLQAAEAQFRKDEQIYEKSFADGLPPGDKSYFSAYERAVADYWASYDRAVQFLAARNYPAAGKILQGGMQTTNETSIENLNKLIAAAENGARSRNEDNHQVFLGTRMVVLSVLGFSLLVALLLASYLSINLSRRLSEIAQFAGGFGLGDLSRELRLYGRDEIGKMGDALRQAMQNVRELLVAIHDGSESMSA</sequence>
<comment type="similarity">
    <text evidence="2">Belongs to the methyl-accepting chemotaxis (MCP) protein family.</text>
</comment>
<evidence type="ECO:0000256" key="3">
    <source>
        <dbReference type="SAM" id="Phobius"/>
    </source>
</evidence>
<dbReference type="SMART" id="SM00304">
    <property type="entry name" value="HAMP"/>
    <property type="match status" value="1"/>
</dbReference>
<dbReference type="EMBL" id="LR746496">
    <property type="protein sequence ID" value="CAA7600091.1"/>
    <property type="molecule type" value="Genomic_DNA"/>
</dbReference>
<keyword evidence="3" id="KW-0472">Membrane</keyword>
<dbReference type="RefSeq" id="WP_240983815.1">
    <property type="nucleotide sequence ID" value="NZ_CDGJ01000061.1"/>
</dbReference>
<dbReference type="Gene3D" id="6.10.340.10">
    <property type="match status" value="1"/>
</dbReference>
<keyword evidence="3" id="KW-1133">Transmembrane helix</keyword>
<dbReference type="Proteomes" id="UP000836597">
    <property type="component" value="Chromosome"/>
</dbReference>
<reference evidence="6" key="1">
    <citation type="submission" date="2014-11" db="EMBL/GenBank/DDBJ databases">
        <authorList>
            <person name="Hornung B.V."/>
        </authorList>
    </citation>
    <scope>NUCLEOTIDE SEQUENCE</scope>
    <source>
        <strain evidence="6">INE</strain>
    </source>
</reference>
<dbReference type="Pfam" id="PF12729">
    <property type="entry name" value="4HB_MCP_1"/>
    <property type="match status" value="1"/>
</dbReference>
<keyword evidence="3" id="KW-0812">Transmembrane</keyword>
<evidence type="ECO:0000256" key="2">
    <source>
        <dbReference type="ARBA" id="ARBA00029447"/>
    </source>
</evidence>
<dbReference type="GO" id="GO:0005886">
    <property type="term" value="C:plasma membrane"/>
    <property type="evidence" value="ECO:0007669"/>
    <property type="project" value="TreeGrafter"/>
</dbReference>
<name>A0A8S0WW78_9FIRM</name>
<dbReference type="PANTHER" id="PTHR43531">
    <property type="entry name" value="PROTEIN ICFG"/>
    <property type="match status" value="1"/>
</dbReference>
<reference evidence="5" key="2">
    <citation type="submission" date="2020-01" db="EMBL/GenBank/DDBJ databases">
        <authorList>
            <person name="Hornung B."/>
        </authorList>
    </citation>
    <scope>NUCLEOTIDE SEQUENCE</scope>
    <source>
        <strain evidence="5">PacBioINE</strain>
    </source>
</reference>
<dbReference type="KEGG" id="aacx:DEACI_0741"/>
<proteinExistence type="inferred from homology"/>
<feature type="transmembrane region" description="Helical" evidence="3">
    <location>
        <begin position="13"/>
        <end position="32"/>
    </location>
</feature>
<dbReference type="InterPro" id="IPR003660">
    <property type="entry name" value="HAMP_dom"/>
</dbReference>
<feature type="domain" description="HAMP" evidence="4">
    <location>
        <begin position="216"/>
        <end position="268"/>
    </location>
</feature>
<gene>
    <name evidence="5" type="ORF">DEACI_0741</name>
    <name evidence="6" type="ORF">DEACI_2131</name>
</gene>
<dbReference type="InterPro" id="IPR024478">
    <property type="entry name" value="HlyB_4HB_MCP"/>
</dbReference>
<organism evidence="5">
    <name type="scientific">Acididesulfobacillus acetoxydans</name>
    <dbReference type="NCBI Taxonomy" id="1561005"/>
    <lineage>
        <taxon>Bacteria</taxon>
        <taxon>Bacillati</taxon>
        <taxon>Bacillota</taxon>
        <taxon>Clostridia</taxon>
        <taxon>Eubacteriales</taxon>
        <taxon>Peptococcaceae</taxon>
        <taxon>Acididesulfobacillus</taxon>
    </lineage>
</organism>
<dbReference type="GO" id="GO:0006935">
    <property type="term" value="P:chemotaxis"/>
    <property type="evidence" value="ECO:0007669"/>
    <property type="project" value="UniProtKB-KW"/>
</dbReference>
<dbReference type="EMBL" id="CDGJ01000061">
    <property type="protein sequence ID" value="CEJ07665.1"/>
    <property type="molecule type" value="Genomic_DNA"/>
</dbReference>
<dbReference type="AlphaFoldDB" id="A0A8S0WW78"/>
<dbReference type="Proteomes" id="UP001071230">
    <property type="component" value="Unassembled WGS sequence"/>
</dbReference>
<protein>
    <submittedName>
        <fullName evidence="5">4HB MCP domain protein</fullName>
    </submittedName>
    <submittedName>
        <fullName evidence="6">Methyl-accepting chemotaxis sensory transducer</fullName>
    </submittedName>
</protein>
<dbReference type="CDD" id="cd06225">
    <property type="entry name" value="HAMP"/>
    <property type="match status" value="1"/>
</dbReference>
<feature type="transmembrane region" description="Helical" evidence="3">
    <location>
        <begin position="195"/>
        <end position="216"/>
    </location>
</feature>
<evidence type="ECO:0000259" key="4">
    <source>
        <dbReference type="PROSITE" id="PS50885"/>
    </source>
</evidence>